<proteinExistence type="predicted"/>
<accession>A0ABD6W734</accession>
<evidence type="ECO:0000313" key="1">
    <source>
        <dbReference type="EMBL" id="PPF12236.1"/>
    </source>
</evidence>
<dbReference type="AlphaFoldDB" id="A0ABD6W734"/>
<name>A0ABD6W734_RATRA</name>
<dbReference type="RefSeq" id="WP_104326658.1">
    <property type="nucleotide sequence ID" value="NZ_PSUL01000027.1"/>
</dbReference>
<dbReference type="EMBL" id="PSUL01000027">
    <property type="protein sequence ID" value="PPF12236.1"/>
    <property type="molecule type" value="Genomic_DNA"/>
</dbReference>
<gene>
    <name evidence="1" type="ORF">C5C04_11095</name>
</gene>
<comment type="caution">
    <text evidence="1">The sequence shown here is derived from an EMBL/GenBank/DDBJ whole genome shotgun (WGS) entry which is preliminary data.</text>
</comment>
<sequence length="92" mass="10019">MISPAPVLSFREARDQLAHALDTYRSGAEPEILIFGSHRKAEAAVVPYALVSQLLSRVDDEEIAAIVCERRARESVPLSDVAARFGVDVDAL</sequence>
<dbReference type="Proteomes" id="UP000237881">
    <property type="component" value="Unassembled WGS sequence"/>
</dbReference>
<evidence type="ECO:0000313" key="2">
    <source>
        <dbReference type="Proteomes" id="UP000237881"/>
    </source>
</evidence>
<evidence type="ECO:0008006" key="3">
    <source>
        <dbReference type="Google" id="ProtNLM"/>
    </source>
</evidence>
<protein>
    <recommendedName>
        <fullName evidence="3">Antitoxin</fullName>
    </recommendedName>
</protein>
<reference evidence="1 2" key="1">
    <citation type="submission" date="2018-02" db="EMBL/GenBank/DDBJ databases">
        <title>Bacteriophage NCPPB3778 and a type I-E CRISPR drive the evolution of the US Biological Select Agent, Rathayibacter toxicus.</title>
        <authorList>
            <person name="Davis E.W.II."/>
            <person name="Tabima J.F."/>
            <person name="Weisberg A.J."/>
            <person name="Lopes L.D."/>
            <person name="Wiseman M.S."/>
            <person name="Wiseman M.S."/>
            <person name="Pupko T."/>
            <person name="Belcher M.S."/>
            <person name="Sechler A.J."/>
            <person name="Tancos M.A."/>
            <person name="Schroeder B.K."/>
            <person name="Murray T.D."/>
            <person name="Luster D.G."/>
            <person name="Schneider W.L."/>
            <person name="Rogers E."/>
            <person name="Andreote F.D."/>
            <person name="Grunwald N.J."/>
            <person name="Putnam M.L."/>
            <person name="Chang J.H."/>
        </authorList>
    </citation>
    <scope>NUCLEOTIDE SEQUENCE [LARGE SCALE GENOMIC DNA]</scope>
    <source>
        <strain evidence="1 2">AY1I9</strain>
    </source>
</reference>
<organism evidence="1 2">
    <name type="scientific">Rathayibacter rathayi</name>
    <name type="common">Corynebacterium rathayi</name>
    <dbReference type="NCBI Taxonomy" id="33887"/>
    <lineage>
        <taxon>Bacteria</taxon>
        <taxon>Bacillati</taxon>
        <taxon>Actinomycetota</taxon>
        <taxon>Actinomycetes</taxon>
        <taxon>Micrococcales</taxon>
        <taxon>Microbacteriaceae</taxon>
        <taxon>Rathayibacter</taxon>
    </lineage>
</organism>